<feature type="transmembrane region" description="Helical" evidence="3">
    <location>
        <begin position="29"/>
        <end position="47"/>
    </location>
</feature>
<accession>A0A9D6V2J0</accession>
<dbReference type="Pfam" id="PF25954">
    <property type="entry name" value="Beta-barrel_RND_2"/>
    <property type="match status" value="1"/>
</dbReference>
<keyword evidence="3" id="KW-0472">Membrane</keyword>
<dbReference type="GO" id="GO:0015562">
    <property type="term" value="F:efflux transmembrane transporter activity"/>
    <property type="evidence" value="ECO:0007669"/>
    <property type="project" value="TreeGrafter"/>
</dbReference>
<feature type="domain" description="Multidrug resistance protein MdtA-like barrel-sandwich hybrid" evidence="5">
    <location>
        <begin position="84"/>
        <end position="230"/>
    </location>
</feature>
<dbReference type="GO" id="GO:1990281">
    <property type="term" value="C:efflux pump complex"/>
    <property type="evidence" value="ECO:0007669"/>
    <property type="project" value="TreeGrafter"/>
</dbReference>
<dbReference type="InterPro" id="IPR058624">
    <property type="entry name" value="MdtA-like_HH"/>
</dbReference>
<comment type="caution">
    <text evidence="7">The sequence shown here is derived from an EMBL/GenBank/DDBJ whole genome shotgun (WGS) entry which is preliminary data.</text>
</comment>
<evidence type="ECO:0000259" key="6">
    <source>
        <dbReference type="Pfam" id="PF25954"/>
    </source>
</evidence>
<dbReference type="Pfam" id="PF25917">
    <property type="entry name" value="BSH_RND"/>
    <property type="match status" value="1"/>
</dbReference>
<evidence type="ECO:0000259" key="4">
    <source>
        <dbReference type="Pfam" id="PF25876"/>
    </source>
</evidence>
<name>A0A9D6V2J0_9BACT</name>
<dbReference type="Gene3D" id="1.10.287.470">
    <property type="entry name" value="Helix hairpin bin"/>
    <property type="match status" value="1"/>
</dbReference>
<evidence type="ECO:0000259" key="5">
    <source>
        <dbReference type="Pfam" id="PF25917"/>
    </source>
</evidence>
<keyword evidence="2" id="KW-0175">Coiled coil</keyword>
<keyword evidence="3" id="KW-1133">Transmembrane helix</keyword>
<dbReference type="InterPro" id="IPR058625">
    <property type="entry name" value="MdtA-like_BSH"/>
</dbReference>
<gene>
    <name evidence="7" type="ORF">HY912_04765</name>
</gene>
<dbReference type="Gene3D" id="2.40.50.100">
    <property type="match status" value="2"/>
</dbReference>
<proteinExistence type="inferred from homology"/>
<dbReference type="Gene3D" id="2.40.30.170">
    <property type="match status" value="1"/>
</dbReference>
<feature type="domain" description="CusB-like beta-barrel" evidence="6">
    <location>
        <begin position="253"/>
        <end position="324"/>
    </location>
</feature>
<dbReference type="InterPro" id="IPR006143">
    <property type="entry name" value="RND_pump_MFP"/>
</dbReference>
<dbReference type="PANTHER" id="PTHR30469">
    <property type="entry name" value="MULTIDRUG RESISTANCE PROTEIN MDTA"/>
    <property type="match status" value="1"/>
</dbReference>
<dbReference type="Pfam" id="PF25876">
    <property type="entry name" value="HH_MFP_RND"/>
    <property type="match status" value="1"/>
</dbReference>
<evidence type="ECO:0000256" key="3">
    <source>
        <dbReference type="SAM" id="Phobius"/>
    </source>
</evidence>
<evidence type="ECO:0000313" key="7">
    <source>
        <dbReference type="EMBL" id="MBI5248786.1"/>
    </source>
</evidence>
<dbReference type="NCBIfam" id="TIGR01730">
    <property type="entry name" value="RND_mfp"/>
    <property type="match status" value="1"/>
</dbReference>
<evidence type="ECO:0000313" key="8">
    <source>
        <dbReference type="Proteomes" id="UP000807825"/>
    </source>
</evidence>
<dbReference type="SUPFAM" id="SSF111369">
    <property type="entry name" value="HlyD-like secretion proteins"/>
    <property type="match status" value="1"/>
</dbReference>
<reference evidence="7" key="1">
    <citation type="submission" date="2020-07" db="EMBL/GenBank/DDBJ databases">
        <title>Huge and variable diversity of episymbiotic CPR bacteria and DPANN archaea in groundwater ecosystems.</title>
        <authorList>
            <person name="He C.Y."/>
            <person name="Keren R."/>
            <person name="Whittaker M."/>
            <person name="Farag I.F."/>
            <person name="Doudna J."/>
            <person name="Cate J.H.D."/>
            <person name="Banfield J.F."/>
        </authorList>
    </citation>
    <scope>NUCLEOTIDE SEQUENCE</scope>
    <source>
        <strain evidence="7">NC_groundwater_1664_Pr3_B-0.1um_52_9</strain>
    </source>
</reference>
<evidence type="ECO:0000256" key="1">
    <source>
        <dbReference type="ARBA" id="ARBA00009477"/>
    </source>
</evidence>
<dbReference type="EMBL" id="JACRDE010000138">
    <property type="protein sequence ID" value="MBI5248786.1"/>
    <property type="molecule type" value="Genomic_DNA"/>
</dbReference>
<protein>
    <submittedName>
        <fullName evidence="7">Efflux RND transporter periplasmic adaptor subunit</fullName>
    </submittedName>
</protein>
<evidence type="ECO:0000256" key="2">
    <source>
        <dbReference type="SAM" id="Coils"/>
    </source>
</evidence>
<comment type="similarity">
    <text evidence="1">Belongs to the membrane fusion protein (MFP) (TC 8.A.1) family.</text>
</comment>
<dbReference type="InterPro" id="IPR058792">
    <property type="entry name" value="Beta-barrel_RND_2"/>
</dbReference>
<dbReference type="Gene3D" id="2.40.420.20">
    <property type="match status" value="1"/>
</dbReference>
<feature type="coiled-coil region" evidence="2">
    <location>
        <begin position="118"/>
        <end position="159"/>
    </location>
</feature>
<feature type="domain" description="Multidrug resistance protein MdtA-like alpha-helical hairpin" evidence="4">
    <location>
        <begin position="132"/>
        <end position="208"/>
    </location>
</feature>
<dbReference type="Proteomes" id="UP000807825">
    <property type="component" value="Unassembled WGS sequence"/>
</dbReference>
<sequence length="407" mass="44439">MENQDLSRLRIESDQRWAQRGAKRRRRRLWLAVPAVVLVSVIAYLAWHGYLVPAVDVQTAKVSLTYPSRPLTTLNASGYVVAQRKAAVSSKATGRLEKLYVEEGKRVKTGDVLGVLENADLKATLEEAQAALKVAHAALRNAEAELHDATLNLNRQKSLRESGAVSVQAFDTAEARYKKALASETSARFGVNRVEASIKVAEVNLEYSYIRAPFDGVILTKNADVGEVVAPFGASTNSKAAVATMADMDSIMVEVDVAESSLEKAKVGDAAEIRLDAYPADRFPGTVHMIVPTADRSKATVLTKVKFDRLDPKVLPEMSAKVAFLSRPLKEDEHKPFLGISAACLKQKNGVYSALKVNKDHVKSATVEVGRKWNDTFEILSGLKEGDVVVLSSAKDLKEGRRVNVKE</sequence>
<organism evidence="7 8">
    <name type="scientific">Desulfomonile tiedjei</name>
    <dbReference type="NCBI Taxonomy" id="2358"/>
    <lineage>
        <taxon>Bacteria</taxon>
        <taxon>Pseudomonadati</taxon>
        <taxon>Thermodesulfobacteriota</taxon>
        <taxon>Desulfomonilia</taxon>
        <taxon>Desulfomonilales</taxon>
        <taxon>Desulfomonilaceae</taxon>
        <taxon>Desulfomonile</taxon>
    </lineage>
</organism>
<keyword evidence="3" id="KW-0812">Transmembrane</keyword>
<dbReference type="AlphaFoldDB" id="A0A9D6V2J0"/>